<evidence type="ECO:0000313" key="1">
    <source>
        <dbReference type="EMBL" id="AMD89845.1"/>
    </source>
</evidence>
<dbReference type="Proteomes" id="UP000069241">
    <property type="component" value="Chromosome"/>
</dbReference>
<proteinExistence type="predicted"/>
<dbReference type="RefSeq" id="WP_062252159.1">
    <property type="nucleotide sequence ID" value="NZ_CP014229.1"/>
</dbReference>
<sequence length="104" mass="11890">MPRLTDQAPLRIIKITETLFRAVLDGMSNKELATATGYSPSNISRDMRLLCEVGWARQLDNGRWAVSEKPVALMKMYQLYMSDLAERGRNFDLRVTAQARQLMP</sequence>
<gene>
    <name evidence="1" type="ORF">AXF13_06805</name>
</gene>
<organism evidence="1 2">
    <name type="scientific">Desulfovibrio fairfieldensis</name>
    <dbReference type="NCBI Taxonomy" id="44742"/>
    <lineage>
        <taxon>Bacteria</taxon>
        <taxon>Pseudomonadati</taxon>
        <taxon>Thermodesulfobacteriota</taxon>
        <taxon>Desulfovibrionia</taxon>
        <taxon>Desulfovibrionales</taxon>
        <taxon>Desulfovibrionaceae</taxon>
        <taxon>Desulfovibrio</taxon>
    </lineage>
</organism>
<protein>
    <recommendedName>
        <fullName evidence="3">IclR family transcriptional regulator</fullName>
    </recommendedName>
</protein>
<reference evidence="2" key="1">
    <citation type="submission" date="2016-02" db="EMBL/GenBank/DDBJ databases">
        <authorList>
            <person name="Holder M.E."/>
            <person name="Ajami N.J."/>
            <person name="Petrosino J.F."/>
        </authorList>
    </citation>
    <scope>NUCLEOTIDE SEQUENCE [LARGE SCALE GENOMIC DNA]</scope>
    <source>
        <strain evidence="2">CCUG 45958</strain>
    </source>
</reference>
<evidence type="ECO:0008006" key="3">
    <source>
        <dbReference type="Google" id="ProtNLM"/>
    </source>
</evidence>
<dbReference type="EMBL" id="CP014229">
    <property type="protein sequence ID" value="AMD89845.1"/>
    <property type="molecule type" value="Genomic_DNA"/>
</dbReference>
<dbReference type="InterPro" id="IPR036388">
    <property type="entry name" value="WH-like_DNA-bd_sf"/>
</dbReference>
<dbReference type="STRING" id="44742.AXF13_06805"/>
<dbReference type="Gene3D" id="1.10.10.10">
    <property type="entry name" value="Winged helix-like DNA-binding domain superfamily/Winged helix DNA-binding domain"/>
    <property type="match status" value="1"/>
</dbReference>
<dbReference type="AlphaFoldDB" id="A0A0X8JJA7"/>
<dbReference type="InterPro" id="IPR036390">
    <property type="entry name" value="WH_DNA-bd_sf"/>
</dbReference>
<dbReference type="KEGG" id="dfi:AXF13_06805"/>
<keyword evidence="2" id="KW-1185">Reference proteome</keyword>
<accession>A0A0X8JJA7</accession>
<name>A0A0X8JJA7_9BACT</name>
<dbReference type="SUPFAM" id="SSF46785">
    <property type="entry name" value="Winged helix' DNA-binding domain"/>
    <property type="match status" value="1"/>
</dbReference>
<evidence type="ECO:0000313" key="2">
    <source>
        <dbReference type="Proteomes" id="UP000069241"/>
    </source>
</evidence>